<dbReference type="Proteomes" id="UP001150924">
    <property type="component" value="Unassembled WGS sequence"/>
</dbReference>
<dbReference type="InterPro" id="IPR001387">
    <property type="entry name" value="Cro/C1-type_HTH"/>
</dbReference>
<protein>
    <submittedName>
        <fullName evidence="3">Helix-turn-helix transcriptional regulator</fullName>
    </submittedName>
</protein>
<dbReference type="InterPro" id="IPR010982">
    <property type="entry name" value="Lambda_DNA-bd_dom_sf"/>
</dbReference>
<evidence type="ECO:0000313" key="3">
    <source>
        <dbReference type="EMBL" id="MCY1008503.1"/>
    </source>
</evidence>
<dbReference type="SMART" id="SM00530">
    <property type="entry name" value="HTH_XRE"/>
    <property type="match status" value="1"/>
</dbReference>
<proteinExistence type="predicted"/>
<organism evidence="3 4">
    <name type="scientific">Nannocystis pusilla</name>
    <dbReference type="NCBI Taxonomy" id="889268"/>
    <lineage>
        <taxon>Bacteria</taxon>
        <taxon>Pseudomonadati</taxon>
        <taxon>Myxococcota</taxon>
        <taxon>Polyangia</taxon>
        <taxon>Nannocystales</taxon>
        <taxon>Nannocystaceae</taxon>
        <taxon>Nannocystis</taxon>
    </lineage>
</organism>
<dbReference type="AlphaFoldDB" id="A0A9X3J003"/>
<evidence type="ECO:0000313" key="4">
    <source>
        <dbReference type="Proteomes" id="UP001150924"/>
    </source>
</evidence>
<reference evidence="3" key="1">
    <citation type="submission" date="2022-11" db="EMBL/GenBank/DDBJ databases">
        <title>Minimal conservation of predation-associated metabolite biosynthetic gene clusters underscores biosynthetic potential of Myxococcota including descriptions for ten novel species: Archangium lansinium sp. nov., Myxococcus landrumus sp. nov., Nannocystis bai.</title>
        <authorList>
            <person name="Ahearne A."/>
            <person name="Stevens C."/>
            <person name="Phillips K."/>
        </authorList>
    </citation>
    <scope>NUCLEOTIDE SEQUENCE</scope>
    <source>
        <strain evidence="3">Na p29</strain>
    </source>
</reference>
<dbReference type="RefSeq" id="WP_267765501.1">
    <property type="nucleotide sequence ID" value="NZ_JAPNKE010000001.1"/>
</dbReference>
<feature type="domain" description="HTH cro/C1-type" evidence="1">
    <location>
        <begin position="22"/>
        <end position="83"/>
    </location>
</feature>
<dbReference type="Gene3D" id="1.10.260.40">
    <property type="entry name" value="lambda repressor-like DNA-binding domains"/>
    <property type="match status" value="1"/>
</dbReference>
<comment type="caution">
    <text evidence="3">The sequence shown here is derived from an EMBL/GenBank/DDBJ whole genome shotgun (WGS) entry which is preliminary data.</text>
</comment>
<dbReference type="EMBL" id="JAPNKE010000002">
    <property type="protein sequence ID" value="MCY1008503.1"/>
    <property type="molecule type" value="Genomic_DNA"/>
</dbReference>
<evidence type="ECO:0000259" key="1">
    <source>
        <dbReference type="PROSITE" id="PS50943"/>
    </source>
</evidence>
<dbReference type="EMBL" id="JAPNKE010000001">
    <property type="protein sequence ID" value="MCY1003976.1"/>
    <property type="molecule type" value="Genomic_DNA"/>
</dbReference>
<evidence type="ECO:0000313" key="2">
    <source>
        <dbReference type="EMBL" id="MCY1003976.1"/>
    </source>
</evidence>
<dbReference type="SUPFAM" id="SSF47413">
    <property type="entry name" value="lambda repressor-like DNA-binding domains"/>
    <property type="match status" value="1"/>
</dbReference>
<name>A0A9X3J003_9BACT</name>
<dbReference type="GO" id="GO:0003677">
    <property type="term" value="F:DNA binding"/>
    <property type="evidence" value="ECO:0007669"/>
    <property type="project" value="InterPro"/>
</dbReference>
<keyword evidence="4" id="KW-1185">Reference proteome</keyword>
<dbReference type="CDD" id="cd00093">
    <property type="entry name" value="HTH_XRE"/>
    <property type="match status" value="1"/>
</dbReference>
<gene>
    <name evidence="2" type="ORF">OV079_00015</name>
    <name evidence="3" type="ORF">OV079_23680</name>
</gene>
<dbReference type="Pfam" id="PF13560">
    <property type="entry name" value="HTH_31"/>
    <property type="match status" value="1"/>
</dbReference>
<dbReference type="PROSITE" id="PS50943">
    <property type="entry name" value="HTH_CROC1"/>
    <property type="match status" value="1"/>
</dbReference>
<sequence length="97" mass="10513">MPRTSPNSEREQRIRQALAAALREARARSGLTQAELQRRLAEALGVTTVAPTTVSRYERAELAPPWGTLDALCELLTGREDALIDALAQALAGHPPK</sequence>
<accession>A0A9X3J003</accession>